<feature type="compositionally biased region" description="Polar residues" evidence="1">
    <location>
        <begin position="109"/>
        <end position="119"/>
    </location>
</feature>
<dbReference type="Gramene" id="SIN_1010342.t">
    <property type="protein sequence ID" value="SIN_1010342.t"/>
    <property type="gene ID" value="SIN_1010342"/>
</dbReference>
<dbReference type="PANTHER" id="PTHR34775">
    <property type="entry name" value="TRANSMEMBRANE PROTEIN"/>
    <property type="match status" value="1"/>
</dbReference>
<evidence type="ECO:0000313" key="3">
    <source>
        <dbReference type="RefSeq" id="XP_011072443.1"/>
    </source>
</evidence>
<dbReference type="GeneID" id="105157696"/>
<reference evidence="3" key="1">
    <citation type="submission" date="2025-08" db="UniProtKB">
        <authorList>
            <consortium name="RefSeq"/>
        </authorList>
    </citation>
    <scope>IDENTIFICATION</scope>
</reference>
<dbReference type="OrthoDB" id="1938687at2759"/>
<sequence>MEGSKKGFSPSKAAASPKHSSTGENNENDSSQDQMIPKFQNHKEVCGKNFMSPTISAASKAAPPRKKILADRNENSTPCDAQVHKMSNFEMKRSPRNSSVSHFDRSPSGVVSLQNNSCEPSDDEDTNLLGDLSSNVYDPVKNYLSPRPKYLRFNPNRRREILDRLEKEGREDLISSVDSKEVSGEEGSSAQEIKNSSFSPPEESVVKLKNDEEDEIIGDDCEEDEEKEVEIISDDCEEDEDDEEEVEEERRWCLKGILKIVLTLIACLFSTSYICSMNSPTPSPTQRAIWNLKDGYLMIKNQTLEVIIMKMHDSGSLGVEDGDNYGEVEEEEIDEDDNGGTEERVEVEMVEDDLENLEVRDEEEVVGNVFGDSEDKTEKAGEFEFEAGKFEQLTGAKTDESVDGGSFPLDLDGDVEFSYSDLNEDTVPDVEAAVTDIVGDGEVEPETEIFGQLVGAQTAKSQDADELDKEVEASNQLQELELAVKSVPEEETPQEPKGVVESLDELVGSHEKLTDSGDEIGSDHEVEIEKAGWNTSAVVGVSVASIILTPLALIYHSMKGRNISDEESEPVPKPHKFAVKEKTAPVLPSMQRKIEFFARPTASQVIEEAPAINSHHIHAPTVELIGEIVVGQVSSLRSCGSKYQITESEESNATFFPKHGWLSQPLVAPTPPSALESTTNSLSYGSFTTEKKMLKKEGGRSRDATTEVTPVRRSSRLRNRATVMSP</sequence>
<feature type="compositionally biased region" description="Polar residues" evidence="1">
    <location>
        <begin position="22"/>
        <end position="34"/>
    </location>
</feature>
<name>A0A6I9SXR1_SESIN</name>
<feature type="region of interest" description="Disordered" evidence="1">
    <location>
        <begin position="172"/>
        <end position="207"/>
    </location>
</feature>
<proteinExistence type="predicted"/>
<dbReference type="AlphaFoldDB" id="A0A6I9SXR1"/>
<dbReference type="PANTHER" id="PTHR34775:SF6">
    <property type="entry name" value="TRANSMEMBRANE PROTEIN"/>
    <property type="match status" value="1"/>
</dbReference>
<organism evidence="2 3">
    <name type="scientific">Sesamum indicum</name>
    <name type="common">Oriental sesame</name>
    <name type="synonym">Sesamum orientale</name>
    <dbReference type="NCBI Taxonomy" id="4182"/>
    <lineage>
        <taxon>Eukaryota</taxon>
        <taxon>Viridiplantae</taxon>
        <taxon>Streptophyta</taxon>
        <taxon>Embryophyta</taxon>
        <taxon>Tracheophyta</taxon>
        <taxon>Spermatophyta</taxon>
        <taxon>Magnoliopsida</taxon>
        <taxon>eudicotyledons</taxon>
        <taxon>Gunneridae</taxon>
        <taxon>Pentapetalae</taxon>
        <taxon>asterids</taxon>
        <taxon>lamiids</taxon>
        <taxon>Lamiales</taxon>
        <taxon>Pedaliaceae</taxon>
        <taxon>Sesamum</taxon>
    </lineage>
</organism>
<feature type="region of interest" description="Disordered" evidence="1">
    <location>
        <begin position="687"/>
        <end position="726"/>
    </location>
</feature>
<evidence type="ECO:0000313" key="2">
    <source>
        <dbReference type="Proteomes" id="UP000504604"/>
    </source>
</evidence>
<feature type="compositionally biased region" description="Basic and acidic residues" evidence="1">
    <location>
        <begin position="172"/>
        <end position="183"/>
    </location>
</feature>
<dbReference type="Proteomes" id="UP000504604">
    <property type="component" value="Linkage group LG3"/>
</dbReference>
<feature type="region of interest" description="Disordered" evidence="1">
    <location>
        <begin position="1"/>
        <end position="140"/>
    </location>
</feature>
<keyword evidence="2" id="KW-1185">Reference proteome</keyword>
<dbReference type="InParanoid" id="A0A6I9SXR1"/>
<accession>A0A6I9SXR1</accession>
<gene>
    <name evidence="3" type="primary">LOC105157696</name>
</gene>
<feature type="compositionally biased region" description="Basic and acidic residues" evidence="1">
    <location>
        <begin position="689"/>
        <end position="705"/>
    </location>
</feature>
<feature type="compositionally biased region" description="Low complexity" evidence="1">
    <location>
        <begin position="6"/>
        <end position="20"/>
    </location>
</feature>
<protein>
    <submittedName>
        <fullName evidence="3">Uncharacterized protein LOC105157696</fullName>
    </submittedName>
</protein>
<feature type="compositionally biased region" description="Polar residues" evidence="1">
    <location>
        <begin position="186"/>
        <end position="199"/>
    </location>
</feature>
<evidence type="ECO:0000256" key="1">
    <source>
        <dbReference type="SAM" id="MobiDB-lite"/>
    </source>
</evidence>
<dbReference type="KEGG" id="sind:105157696"/>
<dbReference type="RefSeq" id="XP_011072443.1">
    <property type="nucleotide sequence ID" value="XM_011074141.2"/>
</dbReference>